<organism evidence="2 3">
    <name type="scientific">Eumeta variegata</name>
    <name type="common">Bagworm moth</name>
    <name type="synonym">Eumeta japonica</name>
    <dbReference type="NCBI Taxonomy" id="151549"/>
    <lineage>
        <taxon>Eukaryota</taxon>
        <taxon>Metazoa</taxon>
        <taxon>Ecdysozoa</taxon>
        <taxon>Arthropoda</taxon>
        <taxon>Hexapoda</taxon>
        <taxon>Insecta</taxon>
        <taxon>Pterygota</taxon>
        <taxon>Neoptera</taxon>
        <taxon>Endopterygota</taxon>
        <taxon>Lepidoptera</taxon>
        <taxon>Glossata</taxon>
        <taxon>Ditrysia</taxon>
        <taxon>Tineoidea</taxon>
        <taxon>Psychidae</taxon>
        <taxon>Oiketicinae</taxon>
        <taxon>Eumeta</taxon>
    </lineage>
</organism>
<keyword evidence="3" id="KW-1185">Reference proteome</keyword>
<evidence type="ECO:0000256" key="1">
    <source>
        <dbReference type="SAM" id="MobiDB-lite"/>
    </source>
</evidence>
<accession>A0A4C1Z2E0</accession>
<reference evidence="2 3" key="1">
    <citation type="journal article" date="2019" name="Commun. Biol.">
        <title>The bagworm genome reveals a unique fibroin gene that provides high tensile strength.</title>
        <authorList>
            <person name="Kono N."/>
            <person name="Nakamura H."/>
            <person name="Ohtoshi R."/>
            <person name="Tomita M."/>
            <person name="Numata K."/>
            <person name="Arakawa K."/>
        </authorList>
    </citation>
    <scope>NUCLEOTIDE SEQUENCE [LARGE SCALE GENOMIC DNA]</scope>
</reference>
<name>A0A4C1Z2E0_EUMVA</name>
<proteinExistence type="predicted"/>
<protein>
    <submittedName>
        <fullName evidence="2">Uncharacterized protein</fullName>
    </submittedName>
</protein>
<feature type="region of interest" description="Disordered" evidence="1">
    <location>
        <begin position="262"/>
        <end position="293"/>
    </location>
</feature>
<evidence type="ECO:0000313" key="3">
    <source>
        <dbReference type="Proteomes" id="UP000299102"/>
    </source>
</evidence>
<feature type="region of interest" description="Disordered" evidence="1">
    <location>
        <begin position="138"/>
        <end position="158"/>
    </location>
</feature>
<feature type="compositionally biased region" description="Basic residues" evidence="1">
    <location>
        <begin position="139"/>
        <end position="152"/>
    </location>
</feature>
<dbReference type="AlphaFoldDB" id="A0A4C1Z2E0"/>
<dbReference type="EMBL" id="BGZK01001499">
    <property type="protein sequence ID" value="GBP81194.1"/>
    <property type="molecule type" value="Genomic_DNA"/>
</dbReference>
<feature type="compositionally biased region" description="Low complexity" evidence="1">
    <location>
        <begin position="282"/>
        <end position="293"/>
    </location>
</feature>
<evidence type="ECO:0000313" key="2">
    <source>
        <dbReference type="EMBL" id="GBP81194.1"/>
    </source>
</evidence>
<comment type="caution">
    <text evidence="2">The sequence shown here is derived from an EMBL/GenBank/DDBJ whole genome shotgun (WGS) entry which is preliminary data.</text>
</comment>
<gene>
    <name evidence="2" type="ORF">EVAR_31526_1</name>
</gene>
<dbReference type="Proteomes" id="UP000299102">
    <property type="component" value="Unassembled WGS sequence"/>
</dbReference>
<sequence length="293" mass="33396">MIFQPAKINRRLDRRRRTSGDPKRRLLYQDVKLHVHDDGGRGGALGHRRLSNGNREVKVRISEERRSHDAARFARAGNLPATGSVARFWIRLDMVQPRIRRSTTDAGERVSQCSERRVHVQSYRVNRHEHLGADNRLLSGRRRSSGRKKITRRAGGAKNLTDHFRRGLRQGHAHKGGCNNNFLGLRRPTREHATNLETLRVHVRRTDDRRSAAAAEHSDSEQPCKLNGNVTFAPTKMRTTSRLSLMLGFSFNNNSPVIHIPQSQRRIGRGLPPRASRRNVTARPAHAPRPLRA</sequence>